<dbReference type="RefSeq" id="WP_172113844.1">
    <property type="nucleotide sequence ID" value="NZ_JABFDN010000012.1"/>
</dbReference>
<feature type="repeat" description="TPR" evidence="1">
    <location>
        <begin position="417"/>
        <end position="450"/>
    </location>
</feature>
<evidence type="ECO:0000313" key="4">
    <source>
        <dbReference type="Proteomes" id="UP000886476"/>
    </source>
</evidence>
<feature type="region of interest" description="Disordered" evidence="2">
    <location>
        <begin position="1"/>
        <end position="33"/>
    </location>
</feature>
<feature type="repeat" description="TPR" evidence="1">
    <location>
        <begin position="281"/>
        <end position="314"/>
    </location>
</feature>
<dbReference type="Pfam" id="PF13181">
    <property type="entry name" value="TPR_8"/>
    <property type="match status" value="1"/>
</dbReference>
<dbReference type="Pfam" id="PF13414">
    <property type="entry name" value="TPR_11"/>
    <property type="match status" value="1"/>
</dbReference>
<feature type="repeat" description="TPR" evidence="1">
    <location>
        <begin position="349"/>
        <end position="382"/>
    </location>
</feature>
<dbReference type="InterPro" id="IPR019734">
    <property type="entry name" value="TPR_rpt"/>
</dbReference>
<dbReference type="SUPFAM" id="SSF48452">
    <property type="entry name" value="TPR-like"/>
    <property type="match status" value="1"/>
</dbReference>
<accession>A0ABX2CKY6</accession>
<dbReference type="InterPro" id="IPR011990">
    <property type="entry name" value="TPR-like_helical_dom_sf"/>
</dbReference>
<evidence type="ECO:0000256" key="2">
    <source>
        <dbReference type="SAM" id="MobiDB-lite"/>
    </source>
</evidence>
<comment type="caution">
    <text evidence="3">The sequence shown here is derived from an EMBL/GenBank/DDBJ whole genome shotgun (WGS) entry which is preliminary data.</text>
</comment>
<dbReference type="Gene3D" id="1.25.40.10">
    <property type="entry name" value="Tetratricopeptide repeat domain"/>
    <property type="match status" value="3"/>
</dbReference>
<protein>
    <submittedName>
        <fullName evidence="3">Tetratricopeptide repeat protein</fullName>
    </submittedName>
</protein>
<dbReference type="Pfam" id="PF13431">
    <property type="entry name" value="TPR_17"/>
    <property type="match status" value="2"/>
</dbReference>
<dbReference type="EMBL" id="JABFDN010000012">
    <property type="protein sequence ID" value="NPU68798.1"/>
    <property type="molecule type" value="Genomic_DNA"/>
</dbReference>
<reference evidence="3" key="1">
    <citation type="submission" date="2020-05" db="EMBL/GenBank/DDBJ databases">
        <title>Nod-independent and nitrogen-fixing Bradyrhizobium aeschynomene sp. nov. isolated from nodules of Aeschynomene indica.</title>
        <authorList>
            <person name="Zhang Z."/>
        </authorList>
    </citation>
    <scope>NUCLEOTIDE SEQUENCE</scope>
    <source>
        <strain evidence="3">83012</strain>
    </source>
</reference>
<dbReference type="SMART" id="SM00028">
    <property type="entry name" value="TPR"/>
    <property type="match status" value="7"/>
</dbReference>
<sequence length="500" mass="55321">MSSSRSFIPCPRGRRQTFRAPDRKVRPSRPIPPEKARSTFFQVLGYVYEHFSTIVTKVLGASAALLLVLIVVRGLMQHALVIDQIAVPKVLADRGYSPDVAAHLLRDRILKYLESLETRVERSQVALHGELPNIVVPTVGISIDAVLSYVRSLFQSTRSQSVSGEFVVSQGKLQLRLRINGQQFFSESDGDEAEDPEKVIAAAIPELIKRTQPYLAALALASAKKTDAALDLIEQIVSEDPPSKDVAWAYNLRGAILHRRKKDGDAIEALKIAIAHNANFAAAHLNLSNVWRDAGDMENALSEARAAVRVDPTYYLAHDHLGRLMRQANRLDEAIDEHRKAVRLNPTEASVHSNLGVALLEAGKRPEGIEEYRKAIRWDPGYAIPHYNLASALREDGEINEAIEENRKATKLDPGLSEAHNNLGNLLRLVGQIDEAIGEFRTAADLEKGSEQYKVNLGRALDQAGRASEAVEVFQSVLTINQFNEEAKGYLSLHAPDRLK</sequence>
<name>A0ABX2CKY6_9BRAD</name>
<proteinExistence type="predicted"/>
<dbReference type="PANTHER" id="PTHR44998:SF1">
    <property type="entry name" value="UDP-N-ACETYLGLUCOSAMINE--PEPTIDE N-ACETYLGLUCOSAMINYLTRANSFERASE 110 KDA SUBUNIT"/>
    <property type="match status" value="1"/>
</dbReference>
<organism evidence="3 4">
    <name type="scientific">Bradyrhizobium aeschynomenes</name>
    <dbReference type="NCBI Taxonomy" id="2734909"/>
    <lineage>
        <taxon>Bacteria</taxon>
        <taxon>Pseudomonadati</taxon>
        <taxon>Pseudomonadota</taxon>
        <taxon>Alphaproteobacteria</taxon>
        <taxon>Hyphomicrobiales</taxon>
        <taxon>Nitrobacteraceae</taxon>
        <taxon>Bradyrhizobium</taxon>
    </lineage>
</organism>
<dbReference type="PANTHER" id="PTHR44998">
    <property type="match status" value="1"/>
</dbReference>
<feature type="repeat" description="TPR" evidence="1">
    <location>
        <begin position="383"/>
        <end position="416"/>
    </location>
</feature>
<gene>
    <name evidence="3" type="ORF">HL667_27610</name>
</gene>
<keyword evidence="1" id="KW-0802">TPR repeat</keyword>
<dbReference type="Proteomes" id="UP000886476">
    <property type="component" value="Unassembled WGS sequence"/>
</dbReference>
<feature type="repeat" description="TPR" evidence="1">
    <location>
        <begin position="315"/>
        <end position="348"/>
    </location>
</feature>
<evidence type="ECO:0000313" key="3">
    <source>
        <dbReference type="EMBL" id="NPU68798.1"/>
    </source>
</evidence>
<keyword evidence="4" id="KW-1185">Reference proteome</keyword>
<dbReference type="Pfam" id="PF13432">
    <property type="entry name" value="TPR_16"/>
    <property type="match status" value="1"/>
</dbReference>
<evidence type="ECO:0000256" key="1">
    <source>
        <dbReference type="PROSITE-ProRule" id="PRU00339"/>
    </source>
</evidence>
<dbReference type="PROSITE" id="PS50005">
    <property type="entry name" value="TPR"/>
    <property type="match status" value="5"/>
</dbReference>